<proteinExistence type="inferred from homology"/>
<dbReference type="SUPFAM" id="SSF56634">
    <property type="entry name" value="Heme-dependent catalase-like"/>
    <property type="match status" value="1"/>
</dbReference>
<reference evidence="12 13" key="1">
    <citation type="submission" date="2016-12" db="EMBL/GenBank/DDBJ databases">
        <title>Draft genome sequences of seven strains of Pseudomonas fluorescens that produce 4-formylaminooxyvinylglycine.</title>
        <authorList>
            <person name="Okrent R.A."/>
            <person name="Manning V.A."/>
            <person name="Trippe K.M."/>
        </authorList>
    </citation>
    <scope>NUCLEOTIDE SEQUENCE [LARGE SCALE GENOMIC DNA]</scope>
    <source>
        <strain evidence="12 13">P5A</strain>
    </source>
</reference>
<evidence type="ECO:0000259" key="11">
    <source>
        <dbReference type="SMART" id="SM01060"/>
    </source>
</evidence>
<feature type="binding site" description="axial binding residue" evidence="9">
    <location>
        <position position="330"/>
    </location>
    <ligand>
        <name>heme</name>
        <dbReference type="ChEBI" id="CHEBI:30413"/>
    </ligand>
    <ligandPart>
        <name>Fe</name>
        <dbReference type="ChEBI" id="CHEBI:18248"/>
    </ligandPart>
</feature>
<dbReference type="GO" id="GO:0005737">
    <property type="term" value="C:cytoplasm"/>
    <property type="evidence" value="ECO:0007669"/>
    <property type="project" value="TreeGrafter"/>
</dbReference>
<dbReference type="PANTHER" id="PTHR11465">
    <property type="entry name" value="CATALASE"/>
    <property type="match status" value="1"/>
</dbReference>
<keyword evidence="4 7" id="KW-0479">Metal-binding</keyword>
<dbReference type="GO" id="GO:0042744">
    <property type="term" value="P:hydrogen peroxide catabolic process"/>
    <property type="evidence" value="ECO:0007669"/>
    <property type="project" value="TreeGrafter"/>
</dbReference>
<evidence type="ECO:0000313" key="13">
    <source>
        <dbReference type="Proteomes" id="UP000190965"/>
    </source>
</evidence>
<evidence type="ECO:0000256" key="7">
    <source>
        <dbReference type="PIRNR" id="PIRNR000296"/>
    </source>
</evidence>
<dbReference type="CDD" id="cd08153">
    <property type="entry name" value="srpA_like"/>
    <property type="match status" value="1"/>
</dbReference>
<dbReference type="EC" id="1.11.1.-" evidence="7"/>
<dbReference type="SMART" id="SM01060">
    <property type="entry name" value="Catalase"/>
    <property type="match status" value="1"/>
</dbReference>
<dbReference type="Proteomes" id="UP000190965">
    <property type="component" value="Unassembled WGS sequence"/>
</dbReference>
<evidence type="ECO:0000256" key="2">
    <source>
        <dbReference type="ARBA" id="ARBA00022559"/>
    </source>
</evidence>
<evidence type="ECO:0000256" key="4">
    <source>
        <dbReference type="ARBA" id="ARBA00022723"/>
    </source>
</evidence>
<evidence type="ECO:0000256" key="10">
    <source>
        <dbReference type="SAM" id="Phobius"/>
    </source>
</evidence>
<evidence type="ECO:0000256" key="6">
    <source>
        <dbReference type="ARBA" id="ARBA00023004"/>
    </source>
</evidence>
<evidence type="ECO:0000256" key="3">
    <source>
        <dbReference type="ARBA" id="ARBA00022617"/>
    </source>
</evidence>
<evidence type="ECO:0000256" key="8">
    <source>
        <dbReference type="PIRSR" id="PIRSR000296-1"/>
    </source>
</evidence>
<dbReference type="InterPro" id="IPR024168">
    <property type="entry name" value="Catalase_SrpA-type_pred"/>
</dbReference>
<dbReference type="RefSeq" id="WP_078743336.1">
    <property type="nucleotide sequence ID" value="NZ_MSDF01000060.1"/>
</dbReference>
<dbReference type="PROSITE" id="PS51402">
    <property type="entry name" value="CATALASE_3"/>
    <property type="match status" value="1"/>
</dbReference>
<comment type="cofactor">
    <cofactor evidence="7">
        <name>heme</name>
        <dbReference type="ChEBI" id="CHEBI:30413"/>
    </cofactor>
</comment>
<accession>A0A1T2XV80</accession>
<comment type="similarity">
    <text evidence="1 7">Belongs to the catalase family.</text>
</comment>
<keyword evidence="2 7" id="KW-0575">Peroxidase</keyword>
<feature type="domain" description="Catalase core" evidence="11">
    <location>
        <begin position="36"/>
        <end position="344"/>
    </location>
</feature>
<keyword evidence="10" id="KW-1133">Transmembrane helix</keyword>
<keyword evidence="5 7" id="KW-0560">Oxidoreductase</keyword>
<feature type="transmembrane region" description="Helical" evidence="10">
    <location>
        <begin position="12"/>
        <end position="34"/>
    </location>
</feature>
<evidence type="ECO:0000313" key="12">
    <source>
        <dbReference type="EMBL" id="OPA83755.1"/>
    </source>
</evidence>
<organism evidence="12 13">
    <name type="scientific">Pseudomonas fluorescens</name>
    <dbReference type="NCBI Taxonomy" id="294"/>
    <lineage>
        <taxon>Bacteria</taxon>
        <taxon>Pseudomonadati</taxon>
        <taxon>Pseudomonadota</taxon>
        <taxon>Gammaproteobacteria</taxon>
        <taxon>Pseudomonadales</taxon>
        <taxon>Pseudomonadaceae</taxon>
        <taxon>Pseudomonas</taxon>
    </lineage>
</organism>
<evidence type="ECO:0000256" key="9">
    <source>
        <dbReference type="PIRSR" id="PIRSR000296-2"/>
    </source>
</evidence>
<dbReference type="PIRSF" id="PIRSF000296">
    <property type="entry name" value="SrpA"/>
    <property type="match status" value="1"/>
</dbReference>
<keyword evidence="6 7" id="KW-0408">Iron</keyword>
<keyword evidence="3 7" id="KW-0349">Heme</keyword>
<feature type="active site" evidence="8">
    <location>
        <position position="62"/>
    </location>
</feature>
<dbReference type="EMBL" id="MSDF01000060">
    <property type="protein sequence ID" value="OPA83755.1"/>
    <property type="molecule type" value="Genomic_DNA"/>
</dbReference>
<dbReference type="GO" id="GO:0020037">
    <property type="term" value="F:heme binding"/>
    <property type="evidence" value="ECO:0007669"/>
    <property type="project" value="InterPro"/>
</dbReference>
<dbReference type="AlphaFoldDB" id="A0A1T2XV80"/>
<dbReference type="PANTHER" id="PTHR11465:SF9">
    <property type="entry name" value="CATALASE"/>
    <property type="match status" value="1"/>
</dbReference>
<dbReference type="OrthoDB" id="255727at2"/>
<dbReference type="Gene3D" id="1.20.1280.120">
    <property type="match status" value="1"/>
</dbReference>
<keyword evidence="10" id="KW-0472">Membrane</keyword>
<dbReference type="InterPro" id="IPR018028">
    <property type="entry name" value="Catalase"/>
</dbReference>
<gene>
    <name evidence="12" type="ORF">BFW87_29960</name>
</gene>
<dbReference type="GO" id="GO:0004096">
    <property type="term" value="F:catalase activity"/>
    <property type="evidence" value="ECO:0007669"/>
    <property type="project" value="InterPro"/>
</dbReference>
<dbReference type="GO" id="GO:0042542">
    <property type="term" value="P:response to hydrogen peroxide"/>
    <property type="evidence" value="ECO:0007669"/>
    <property type="project" value="TreeGrafter"/>
</dbReference>
<protein>
    <recommendedName>
        <fullName evidence="7">Catalase-related peroxidase</fullName>
        <ecNumber evidence="7">1.11.1.-</ecNumber>
    </recommendedName>
</protein>
<comment type="function">
    <text evidence="7">Has an organic peroxide-dependent peroxidase activity.</text>
</comment>
<evidence type="ECO:0000256" key="5">
    <source>
        <dbReference type="ARBA" id="ARBA00023002"/>
    </source>
</evidence>
<sequence>MKTTFSLKKRHFLSLAVAAVVITGIGAWLLPSFYSPSPTATQIVDEMEAVSGGAHPGFRRNHAKGQCISGHFESNGNAVEISRASLLQRGSVPLIGRLSAAGGDPSQADVHGMIRSMALRLADDDGETWYMAMNSVPVFPVNTPEGLYEQLRASMPEYGGSGPDPQKMQAFKNTHPEIRAFETWLAEHPEASGFDNSTFYSVNAFRMTDAQGHVHFVRWSMVPETPYKPMTTGQSRDPDFLAYGLAKQLEQGPVRWHLIITLADAGDVTTDATLRWPQGRRQIDAGTLVIDSQQSQIEGPCRDVDFNPLELPDGIGPSDDPLLMAREAAYAESHRRRVEEESAH</sequence>
<evidence type="ECO:0000256" key="1">
    <source>
        <dbReference type="ARBA" id="ARBA00005329"/>
    </source>
</evidence>
<dbReference type="Gene3D" id="2.40.180.10">
    <property type="entry name" value="Catalase core domain"/>
    <property type="match status" value="1"/>
</dbReference>
<name>A0A1T2XV80_PSEFL</name>
<dbReference type="InterPro" id="IPR020835">
    <property type="entry name" value="Catalase_sf"/>
</dbReference>
<dbReference type="InterPro" id="IPR011614">
    <property type="entry name" value="Catalase_core"/>
</dbReference>
<keyword evidence="10" id="KW-0812">Transmembrane</keyword>
<dbReference type="Pfam" id="PF00199">
    <property type="entry name" value="Catalase"/>
    <property type="match status" value="1"/>
</dbReference>
<comment type="caution">
    <text evidence="12">The sequence shown here is derived from an EMBL/GenBank/DDBJ whole genome shotgun (WGS) entry which is preliminary data.</text>
</comment>
<dbReference type="GO" id="GO:0046872">
    <property type="term" value="F:metal ion binding"/>
    <property type="evidence" value="ECO:0007669"/>
    <property type="project" value="UniProtKB-KW"/>
</dbReference>